<name>A0A398B6M1_9BACI</name>
<protein>
    <recommendedName>
        <fullName evidence="3">DUF2642 domain-containing protein</fullName>
    </recommendedName>
</protein>
<dbReference type="EMBL" id="QWVS01000021">
    <property type="protein sequence ID" value="RID85114.1"/>
    <property type="molecule type" value="Genomic_DNA"/>
</dbReference>
<sequence>MVTFQEMLASFTGRTVEVLVPNAVFEGTLQSVTSAFVVIQENPTTYGPGNTLNIPISSIIAVRVLV</sequence>
<evidence type="ECO:0000313" key="2">
    <source>
        <dbReference type="Proteomes" id="UP000266016"/>
    </source>
</evidence>
<gene>
    <name evidence="1" type="ORF">D1953_12490</name>
</gene>
<accession>A0A398B6M1</accession>
<comment type="caution">
    <text evidence="1">The sequence shown here is derived from an EMBL/GenBank/DDBJ whole genome shotgun (WGS) entry which is preliminary data.</text>
</comment>
<organism evidence="1 2">
    <name type="scientific">Peribacillus asahii</name>
    <dbReference type="NCBI Taxonomy" id="228899"/>
    <lineage>
        <taxon>Bacteria</taxon>
        <taxon>Bacillati</taxon>
        <taxon>Bacillota</taxon>
        <taxon>Bacilli</taxon>
        <taxon>Bacillales</taxon>
        <taxon>Bacillaceae</taxon>
        <taxon>Peribacillus</taxon>
    </lineage>
</organism>
<reference evidence="1 2" key="1">
    <citation type="submission" date="2018-08" db="EMBL/GenBank/DDBJ databases">
        <title>Bacillus jemisoniae sp. nov., Bacillus chryseoplanitiae sp. nov., Bacillus resnikiae sp. nov., and Bacillus frankliniae sp. nov., isolated from Viking spacecraft and associated surfaces.</title>
        <authorList>
            <person name="Seuylemezian A."/>
            <person name="Vaishampayan P."/>
        </authorList>
    </citation>
    <scope>NUCLEOTIDE SEQUENCE [LARGE SCALE GENOMIC DNA]</scope>
    <source>
        <strain evidence="1 2">MA001</strain>
    </source>
</reference>
<evidence type="ECO:0000313" key="1">
    <source>
        <dbReference type="EMBL" id="RID85114.1"/>
    </source>
</evidence>
<keyword evidence="2" id="KW-1185">Reference proteome</keyword>
<evidence type="ECO:0008006" key="3">
    <source>
        <dbReference type="Google" id="ProtNLM"/>
    </source>
</evidence>
<dbReference type="RefSeq" id="WP_119117528.1">
    <property type="nucleotide sequence ID" value="NZ_QWVS01000021.1"/>
</dbReference>
<dbReference type="AlphaFoldDB" id="A0A398B6M1"/>
<proteinExistence type="predicted"/>
<dbReference type="Proteomes" id="UP000266016">
    <property type="component" value="Unassembled WGS sequence"/>
</dbReference>